<organism evidence="2 3">
    <name type="scientific">Candidatus Uhrbacteria bacterium GW2011_GWA2_52_8d</name>
    <dbReference type="NCBI Taxonomy" id="1618979"/>
    <lineage>
        <taxon>Bacteria</taxon>
        <taxon>Candidatus Uhriibacteriota</taxon>
    </lineage>
</organism>
<dbReference type="Proteomes" id="UP000034054">
    <property type="component" value="Unassembled WGS sequence"/>
</dbReference>
<dbReference type="EMBL" id="LCRH01000037">
    <property type="protein sequence ID" value="KKW32188.1"/>
    <property type="molecule type" value="Genomic_DNA"/>
</dbReference>
<feature type="region of interest" description="Disordered" evidence="1">
    <location>
        <begin position="1"/>
        <end position="30"/>
    </location>
</feature>
<evidence type="ECO:0000313" key="2">
    <source>
        <dbReference type="EMBL" id="KKW32188.1"/>
    </source>
</evidence>
<feature type="compositionally biased region" description="Basic and acidic residues" evidence="1">
    <location>
        <begin position="17"/>
        <end position="30"/>
    </location>
</feature>
<gene>
    <name evidence="2" type="ORF">UY76_C0037G0001</name>
</gene>
<sequence length="53" mass="5708">AGGGDAGGVGDEAVVATRRDGARQAGEERMPVQLDLRGFRENRVLQDQEERPD</sequence>
<evidence type="ECO:0000256" key="1">
    <source>
        <dbReference type="SAM" id="MobiDB-lite"/>
    </source>
</evidence>
<dbReference type="AlphaFoldDB" id="A0A0G1XLP7"/>
<evidence type="ECO:0000313" key="3">
    <source>
        <dbReference type="Proteomes" id="UP000034054"/>
    </source>
</evidence>
<name>A0A0G1XLP7_9BACT</name>
<reference evidence="2 3" key="1">
    <citation type="journal article" date="2015" name="Nature">
        <title>rRNA introns, odd ribosomes, and small enigmatic genomes across a large radiation of phyla.</title>
        <authorList>
            <person name="Brown C.T."/>
            <person name="Hug L.A."/>
            <person name="Thomas B.C."/>
            <person name="Sharon I."/>
            <person name="Castelle C.J."/>
            <person name="Singh A."/>
            <person name="Wilkins M.J."/>
            <person name="Williams K.H."/>
            <person name="Banfield J.F."/>
        </authorList>
    </citation>
    <scope>NUCLEOTIDE SEQUENCE [LARGE SCALE GENOMIC DNA]</scope>
</reference>
<feature type="non-terminal residue" evidence="2">
    <location>
        <position position="1"/>
    </location>
</feature>
<protein>
    <submittedName>
        <fullName evidence="2">Uncharacterized protein</fullName>
    </submittedName>
</protein>
<comment type="caution">
    <text evidence="2">The sequence shown here is derived from an EMBL/GenBank/DDBJ whole genome shotgun (WGS) entry which is preliminary data.</text>
</comment>
<feature type="compositionally biased region" description="Gly residues" evidence="1">
    <location>
        <begin position="1"/>
        <end position="10"/>
    </location>
</feature>
<proteinExistence type="predicted"/>
<accession>A0A0G1XLP7</accession>